<sequence length="497" mass="56236">MSRRSPDSPSPQLPTRRVWLFRSVCLAIALLPFLAAELALRVTHRVDPRDLASDPVFDSAGQSPLFVLSSDSTRLEIPPSRLNFFRPASFAADKPENTRRIFVLGGSTVQGRPYETETAFAKWMQLRLEAQDPSHAYEVVNCGGVSYASYRIAIVLDEVLRYQPDAIVLYTGHNEYLEERSYSTIEWESNPLQRLAQGSYLVRSIRRHLRPPAGHGQDLPAELKTRLDFVDGMARYVRDEQWRRGVVNHFRVTLERMIGMCAAAEVPLLVCVPTSDVVNTPPLKVQMADLDQAALDDFLRHQAIAEDSRLAVEPRLAACKACLEIDPEHAGIHFLAGMLHWKQGRARQAKDHLYAVRDHDVCPLRATTPILQTIVQLAQRHRLRVIRCDQLFDRTDSQWRPIPDGIEDPQRFVDHVHPTIAGHQEIALAVSDAVMEWFQIPATASAEESYRERATQHLASLDETYFARGKQRLEGLRNWAAGRAGKPSSDERHVEGE</sequence>
<dbReference type="InterPro" id="IPR036514">
    <property type="entry name" value="SGNH_hydro_sf"/>
</dbReference>
<dbReference type="InterPro" id="IPR051532">
    <property type="entry name" value="Ester_Hydrolysis_Enzymes"/>
</dbReference>
<organism evidence="2 3">
    <name type="scientific">Stieleria magnilauensis</name>
    <dbReference type="NCBI Taxonomy" id="2527963"/>
    <lineage>
        <taxon>Bacteria</taxon>
        <taxon>Pseudomonadati</taxon>
        <taxon>Planctomycetota</taxon>
        <taxon>Planctomycetia</taxon>
        <taxon>Pirellulales</taxon>
        <taxon>Pirellulaceae</taxon>
        <taxon>Stieleria</taxon>
    </lineage>
</organism>
<proteinExistence type="predicted"/>
<reference evidence="2 3" key="1">
    <citation type="submission" date="2019-02" db="EMBL/GenBank/DDBJ databases">
        <title>Deep-cultivation of Planctomycetes and their phenomic and genomic characterization uncovers novel biology.</title>
        <authorList>
            <person name="Wiegand S."/>
            <person name="Jogler M."/>
            <person name="Boedeker C."/>
            <person name="Pinto D."/>
            <person name="Vollmers J."/>
            <person name="Rivas-Marin E."/>
            <person name="Kohn T."/>
            <person name="Peeters S.H."/>
            <person name="Heuer A."/>
            <person name="Rast P."/>
            <person name="Oberbeckmann S."/>
            <person name="Bunk B."/>
            <person name="Jeske O."/>
            <person name="Meyerdierks A."/>
            <person name="Storesund J.E."/>
            <person name="Kallscheuer N."/>
            <person name="Luecker S."/>
            <person name="Lage O.M."/>
            <person name="Pohl T."/>
            <person name="Merkel B.J."/>
            <person name="Hornburger P."/>
            <person name="Mueller R.-W."/>
            <person name="Bruemmer F."/>
            <person name="Labrenz M."/>
            <person name="Spormann A.M."/>
            <person name="Op den Camp H."/>
            <person name="Overmann J."/>
            <person name="Amann R."/>
            <person name="Jetten M.S.M."/>
            <person name="Mascher T."/>
            <person name="Medema M.H."/>
            <person name="Devos D.P."/>
            <person name="Kaster A.-K."/>
            <person name="Ovreas L."/>
            <person name="Rohde M."/>
            <person name="Galperin M.Y."/>
            <person name="Jogler C."/>
        </authorList>
    </citation>
    <scope>NUCLEOTIDE SEQUENCE [LARGE SCALE GENOMIC DNA]</scope>
    <source>
        <strain evidence="2 3">TBK1r</strain>
    </source>
</reference>
<dbReference type="InterPro" id="IPR011990">
    <property type="entry name" value="TPR-like_helical_dom_sf"/>
</dbReference>
<gene>
    <name evidence="2" type="ORF">TBK1r_31830</name>
</gene>
<dbReference type="EMBL" id="CP036432">
    <property type="protein sequence ID" value="QDV84238.1"/>
    <property type="molecule type" value="Genomic_DNA"/>
</dbReference>
<dbReference type="SUPFAM" id="SSF48452">
    <property type="entry name" value="TPR-like"/>
    <property type="match status" value="1"/>
</dbReference>
<dbReference type="Proteomes" id="UP000318081">
    <property type="component" value="Chromosome"/>
</dbReference>
<dbReference type="SUPFAM" id="SSF52266">
    <property type="entry name" value="SGNH hydrolase"/>
    <property type="match status" value="1"/>
</dbReference>
<dbReference type="PANTHER" id="PTHR30383">
    <property type="entry name" value="THIOESTERASE 1/PROTEASE 1/LYSOPHOSPHOLIPASE L1"/>
    <property type="match status" value="1"/>
</dbReference>
<evidence type="ECO:0008006" key="4">
    <source>
        <dbReference type="Google" id="ProtNLM"/>
    </source>
</evidence>
<protein>
    <recommendedName>
        <fullName evidence="4">GDSL-like Lipase/Acylhydrolase</fullName>
    </recommendedName>
</protein>
<evidence type="ECO:0000256" key="1">
    <source>
        <dbReference type="SAM" id="MobiDB-lite"/>
    </source>
</evidence>
<name>A0ABX5XQF5_9BACT</name>
<evidence type="ECO:0000313" key="2">
    <source>
        <dbReference type="EMBL" id="QDV84238.1"/>
    </source>
</evidence>
<dbReference type="Gene3D" id="3.40.50.1110">
    <property type="entry name" value="SGNH hydrolase"/>
    <property type="match status" value="1"/>
</dbReference>
<dbReference type="PANTHER" id="PTHR30383:SF5">
    <property type="entry name" value="SGNH HYDROLASE-TYPE ESTERASE DOMAIN-CONTAINING PROTEIN"/>
    <property type="match status" value="1"/>
</dbReference>
<feature type="compositionally biased region" description="Basic and acidic residues" evidence="1">
    <location>
        <begin position="488"/>
        <end position="497"/>
    </location>
</feature>
<evidence type="ECO:0000313" key="3">
    <source>
        <dbReference type="Proteomes" id="UP000318081"/>
    </source>
</evidence>
<dbReference type="RefSeq" id="WP_145212225.1">
    <property type="nucleotide sequence ID" value="NZ_CP036432.1"/>
</dbReference>
<accession>A0ABX5XQF5</accession>
<keyword evidence="3" id="KW-1185">Reference proteome</keyword>
<feature type="region of interest" description="Disordered" evidence="1">
    <location>
        <begin position="478"/>
        <end position="497"/>
    </location>
</feature>